<evidence type="ECO:0000259" key="4">
    <source>
        <dbReference type="PROSITE" id="PS50936"/>
    </source>
</evidence>
<comment type="caution">
    <text evidence="6">The sequence shown here is derived from an EMBL/GenBank/DDBJ whole genome shotgun (WGS) entry which is preliminary data.</text>
</comment>
<feature type="region of interest" description="Disordered" evidence="3">
    <location>
        <begin position="375"/>
        <end position="433"/>
    </location>
</feature>
<reference evidence="6 7" key="1">
    <citation type="submission" date="2024-06" db="EMBL/GenBank/DDBJ databases">
        <authorList>
            <person name="Kraege A."/>
            <person name="Thomma B."/>
        </authorList>
    </citation>
    <scope>NUCLEOTIDE SEQUENCE [LARGE SCALE GENOMIC DNA]</scope>
</reference>
<dbReference type="InterPro" id="IPR004881">
    <property type="entry name" value="Ribosome_biogen_GTPase_RsgA"/>
</dbReference>
<evidence type="ECO:0000256" key="2">
    <source>
        <dbReference type="ARBA" id="ARBA00023134"/>
    </source>
</evidence>
<feature type="domain" description="EngC GTPase" evidence="4">
    <location>
        <begin position="93"/>
        <end position="308"/>
    </location>
</feature>
<evidence type="ECO:0000313" key="6">
    <source>
        <dbReference type="EMBL" id="CAL5230096.1"/>
    </source>
</evidence>
<dbReference type="SUPFAM" id="SSF52540">
    <property type="entry name" value="P-loop containing nucleoside triphosphate hydrolases"/>
    <property type="match status" value="2"/>
</dbReference>
<dbReference type="PANTHER" id="PTHR32120">
    <property type="entry name" value="SMALL RIBOSOMAL SUBUNIT BIOGENESIS GTPASE RSGA"/>
    <property type="match status" value="1"/>
</dbReference>
<dbReference type="InterPro" id="IPR012340">
    <property type="entry name" value="NA-bd_OB-fold"/>
</dbReference>
<keyword evidence="7" id="KW-1185">Reference proteome</keyword>
<protein>
    <submittedName>
        <fullName evidence="6">G13554 protein</fullName>
    </submittedName>
</protein>
<keyword evidence="2" id="KW-0342">GTP-binding</keyword>
<dbReference type="Gene3D" id="3.40.50.300">
    <property type="entry name" value="P-loop containing nucleotide triphosphate hydrolases"/>
    <property type="match status" value="1"/>
</dbReference>
<evidence type="ECO:0000313" key="7">
    <source>
        <dbReference type="Proteomes" id="UP001497392"/>
    </source>
</evidence>
<feature type="region of interest" description="Disordered" evidence="3">
    <location>
        <begin position="223"/>
        <end position="256"/>
    </location>
</feature>
<dbReference type="Pfam" id="PF03193">
    <property type="entry name" value="RsgA_GTPase"/>
    <property type="match status" value="2"/>
</dbReference>
<dbReference type="PROSITE" id="PS51721">
    <property type="entry name" value="G_CP"/>
    <property type="match status" value="1"/>
</dbReference>
<proteinExistence type="inferred from homology"/>
<evidence type="ECO:0000256" key="3">
    <source>
        <dbReference type="SAM" id="MobiDB-lite"/>
    </source>
</evidence>
<dbReference type="Proteomes" id="UP001497392">
    <property type="component" value="Unassembled WGS sequence"/>
</dbReference>
<dbReference type="EMBL" id="CAXHTA020000021">
    <property type="protein sequence ID" value="CAL5230096.1"/>
    <property type="molecule type" value="Genomic_DNA"/>
</dbReference>
<evidence type="ECO:0000256" key="1">
    <source>
        <dbReference type="ARBA" id="ARBA00022741"/>
    </source>
</evidence>
<keyword evidence="1" id="KW-0547">Nucleotide-binding</keyword>
<feature type="compositionally biased region" description="Basic residues" evidence="3">
    <location>
        <begin position="407"/>
        <end position="416"/>
    </location>
</feature>
<dbReference type="PROSITE" id="PS50936">
    <property type="entry name" value="ENGC_GTPASE"/>
    <property type="match status" value="1"/>
</dbReference>
<feature type="domain" description="CP-type G" evidence="5">
    <location>
        <begin position="84"/>
        <end position="310"/>
    </location>
</feature>
<dbReference type="InterPro" id="IPR030378">
    <property type="entry name" value="G_CP_dom"/>
</dbReference>
<dbReference type="InterPro" id="IPR010914">
    <property type="entry name" value="RsgA_GTPase_dom"/>
</dbReference>
<gene>
    <name evidence="6" type="primary">g13554</name>
    <name evidence="6" type="ORF">VP750_LOCUS12002</name>
</gene>
<feature type="compositionally biased region" description="Basic and acidic residues" evidence="3">
    <location>
        <begin position="397"/>
        <end position="406"/>
    </location>
</feature>
<dbReference type="NCBIfam" id="TIGR00157">
    <property type="entry name" value="ribosome small subunit-dependent GTPase A"/>
    <property type="match status" value="1"/>
</dbReference>
<evidence type="ECO:0000259" key="5">
    <source>
        <dbReference type="PROSITE" id="PS51721"/>
    </source>
</evidence>
<sequence length="433" mass="47056">MDSTAEDRTDEAYGKVMSAQANFVSVSLDENWAQQRGGKAEILCTVRGILKKIKQTVLVGDRVRVAGIDWEDMRATVDEVLPRATELQDPAVANVDQVLLVFAMERPALDLKGATRFLVSTEAAELPVAVILNKADLVPQQQCDEAVREIEAWGYQTIPVSAASGRGLDQLNAVLKDKVSVVAGPSGVGKSSIINALKLQRAAADGAAARSSALAAAIEADSSSLSGLSNGPKVDPGSADDNANSRSNAEESMLDPLKQWREMQDDAESLGLQRIGPLTNNMRGKHTTRHVSLLEVAGGLLADSPGFNQPSLDRLTPGNLPDCFPEIRNKSEECAFRNCQHLEEPGCAVREGWSRHEWYAELHEEVKAADEVARHRAASKKRREGSVRYKSGAGGQKTREALLDPKSHRRVSRRQVRQGIQDLIQEAEESDQL</sequence>
<dbReference type="CDD" id="cd01854">
    <property type="entry name" value="YjeQ_EngC"/>
    <property type="match status" value="1"/>
</dbReference>
<dbReference type="PANTHER" id="PTHR32120:SF11">
    <property type="entry name" value="SMALL RIBOSOMAL SUBUNIT BIOGENESIS GTPASE RSGA 1, MITOCHONDRIAL-RELATED"/>
    <property type="match status" value="1"/>
</dbReference>
<dbReference type="HAMAP" id="MF_01820">
    <property type="entry name" value="GTPase_RsgA"/>
    <property type="match status" value="1"/>
</dbReference>
<dbReference type="Gene3D" id="1.10.40.50">
    <property type="entry name" value="Probable gtpase engc, domain 3"/>
    <property type="match status" value="1"/>
</dbReference>
<accession>A0ABP1GH75</accession>
<name>A0ABP1GH75_9CHLO</name>
<dbReference type="Gene3D" id="2.40.50.140">
    <property type="entry name" value="Nucleic acid-binding proteins"/>
    <property type="match status" value="1"/>
</dbReference>
<dbReference type="SUPFAM" id="SSF50249">
    <property type="entry name" value="Nucleic acid-binding proteins"/>
    <property type="match status" value="1"/>
</dbReference>
<organism evidence="6 7">
    <name type="scientific">Coccomyxa viridis</name>
    <dbReference type="NCBI Taxonomy" id="1274662"/>
    <lineage>
        <taxon>Eukaryota</taxon>
        <taxon>Viridiplantae</taxon>
        <taxon>Chlorophyta</taxon>
        <taxon>core chlorophytes</taxon>
        <taxon>Trebouxiophyceae</taxon>
        <taxon>Trebouxiophyceae incertae sedis</taxon>
        <taxon>Coccomyxaceae</taxon>
        <taxon>Coccomyxa</taxon>
    </lineage>
</organism>
<dbReference type="InterPro" id="IPR027417">
    <property type="entry name" value="P-loop_NTPase"/>
</dbReference>